<keyword evidence="3" id="KW-1185">Reference proteome</keyword>
<evidence type="ECO:0000313" key="2">
    <source>
        <dbReference type="EMBL" id="KAK7495967.1"/>
    </source>
</evidence>
<comment type="caution">
    <text evidence="2">The sequence shown here is derived from an EMBL/GenBank/DDBJ whole genome shotgun (WGS) entry which is preliminary data.</text>
</comment>
<sequence length="84" mass="9071">MDNHPTLPGVTSSVPLSLFVSNPAPKRVINSFSSDYVISASKKQQLQDSILSWKRLSSSPCSPRHKSPTISARRPNTALGQPGL</sequence>
<dbReference type="AlphaFoldDB" id="A0ABD0L999"/>
<reference evidence="2 3" key="1">
    <citation type="journal article" date="2023" name="Sci. Data">
        <title>Genome assembly of the Korean intertidal mud-creeper Batillaria attramentaria.</title>
        <authorList>
            <person name="Patra A.K."/>
            <person name="Ho P.T."/>
            <person name="Jun S."/>
            <person name="Lee S.J."/>
            <person name="Kim Y."/>
            <person name="Won Y.J."/>
        </authorList>
    </citation>
    <scope>NUCLEOTIDE SEQUENCE [LARGE SCALE GENOMIC DNA]</scope>
    <source>
        <strain evidence="2">Wonlab-2016</strain>
    </source>
</reference>
<gene>
    <name evidence="2" type="ORF">BaRGS_00012668</name>
</gene>
<dbReference type="EMBL" id="JACVVK020000070">
    <property type="protein sequence ID" value="KAK7495967.1"/>
    <property type="molecule type" value="Genomic_DNA"/>
</dbReference>
<accession>A0ABD0L999</accession>
<protein>
    <submittedName>
        <fullName evidence="2">Uncharacterized protein</fullName>
    </submittedName>
</protein>
<proteinExistence type="predicted"/>
<evidence type="ECO:0000256" key="1">
    <source>
        <dbReference type="SAM" id="MobiDB-lite"/>
    </source>
</evidence>
<evidence type="ECO:0000313" key="3">
    <source>
        <dbReference type="Proteomes" id="UP001519460"/>
    </source>
</evidence>
<feature type="region of interest" description="Disordered" evidence="1">
    <location>
        <begin position="56"/>
        <end position="84"/>
    </location>
</feature>
<organism evidence="2 3">
    <name type="scientific">Batillaria attramentaria</name>
    <dbReference type="NCBI Taxonomy" id="370345"/>
    <lineage>
        <taxon>Eukaryota</taxon>
        <taxon>Metazoa</taxon>
        <taxon>Spiralia</taxon>
        <taxon>Lophotrochozoa</taxon>
        <taxon>Mollusca</taxon>
        <taxon>Gastropoda</taxon>
        <taxon>Caenogastropoda</taxon>
        <taxon>Sorbeoconcha</taxon>
        <taxon>Cerithioidea</taxon>
        <taxon>Batillariidae</taxon>
        <taxon>Batillaria</taxon>
    </lineage>
</organism>
<name>A0ABD0L999_9CAEN</name>
<dbReference type="Proteomes" id="UP001519460">
    <property type="component" value="Unassembled WGS sequence"/>
</dbReference>